<evidence type="ECO:0000313" key="1">
    <source>
        <dbReference type="EMBL" id="MEM0541810.1"/>
    </source>
</evidence>
<keyword evidence="2" id="KW-1185">Reference proteome</keyword>
<organism evidence="1 2">
    <name type="scientific">Flavobacterium aureirubrum</name>
    <dbReference type="NCBI Taxonomy" id="3133147"/>
    <lineage>
        <taxon>Bacteria</taxon>
        <taxon>Pseudomonadati</taxon>
        <taxon>Bacteroidota</taxon>
        <taxon>Flavobacteriia</taxon>
        <taxon>Flavobacteriales</taxon>
        <taxon>Flavobacteriaceae</taxon>
        <taxon>Flavobacterium</taxon>
    </lineage>
</organism>
<sequence length="176" mass="20570">MMKYYFKKIMLFPLAFGLTFCSSQKSTIKNNPVVIEKSCPDDGICTVEILRNKRMEIKKDDFGSIYYQTVDSQETSVLVYQYNRKVEKGLQDGNYREEIVFEIKKTDKKLLLQDFKLQQTKMLYGRFCFCKGETGYYEVTKGTLKLNQVNNNINFDLDFIVTEVPQIITTIHTAVK</sequence>
<evidence type="ECO:0008006" key="3">
    <source>
        <dbReference type="Google" id="ProtNLM"/>
    </source>
</evidence>
<accession>A0ABU9N2H0</accession>
<evidence type="ECO:0000313" key="2">
    <source>
        <dbReference type="Proteomes" id="UP001460072"/>
    </source>
</evidence>
<dbReference type="EMBL" id="JBCGDO010000003">
    <property type="protein sequence ID" value="MEM0541810.1"/>
    <property type="molecule type" value="Genomic_DNA"/>
</dbReference>
<comment type="caution">
    <text evidence="1">The sequence shown here is derived from an EMBL/GenBank/DDBJ whole genome shotgun (WGS) entry which is preliminary data.</text>
</comment>
<reference evidence="1 2" key="1">
    <citation type="submission" date="2024-03" db="EMBL/GenBank/DDBJ databases">
        <title>Two novel species of the genus Flavobacterium exhibiting potentially degradation of complex polysaccharides.</title>
        <authorList>
            <person name="Lian X."/>
        </authorList>
    </citation>
    <scope>NUCLEOTIDE SEQUENCE [LARGE SCALE GENOMIC DNA]</scope>
    <source>
        <strain evidence="2">j3</strain>
    </source>
</reference>
<proteinExistence type="predicted"/>
<dbReference type="Proteomes" id="UP001460072">
    <property type="component" value="Unassembled WGS sequence"/>
</dbReference>
<dbReference type="RefSeq" id="WP_342695036.1">
    <property type="nucleotide sequence ID" value="NZ_JBCGDO010000003.1"/>
</dbReference>
<protein>
    <recommendedName>
        <fullName evidence="3">Lipoprotein</fullName>
    </recommendedName>
</protein>
<name>A0ABU9N2H0_9FLAO</name>
<gene>
    <name evidence="1" type="ORF">WFZ85_04225</name>
</gene>